<feature type="region of interest" description="Disordered" evidence="1">
    <location>
        <begin position="261"/>
        <end position="294"/>
    </location>
</feature>
<name>A0A814YKE8_9BILA</name>
<comment type="caution">
    <text evidence="3">The sequence shown here is derived from an EMBL/GenBank/DDBJ whole genome shotgun (WGS) entry which is preliminary data.</text>
</comment>
<dbReference type="Proteomes" id="UP000681722">
    <property type="component" value="Unassembled WGS sequence"/>
</dbReference>
<gene>
    <name evidence="3" type="ORF">GPM918_LOCUS25222</name>
    <name evidence="2" type="ORF">OVA965_LOCUS19771</name>
    <name evidence="5" type="ORF">SRO942_LOCUS25228</name>
    <name evidence="4" type="ORF">TMI583_LOCUS19931</name>
</gene>
<dbReference type="Proteomes" id="UP000677228">
    <property type="component" value="Unassembled WGS sequence"/>
</dbReference>
<dbReference type="EMBL" id="CAJOBA010013333">
    <property type="protein sequence ID" value="CAF3878957.1"/>
    <property type="molecule type" value="Genomic_DNA"/>
</dbReference>
<dbReference type="EMBL" id="CAJNOQ010009705">
    <property type="protein sequence ID" value="CAF1232023.1"/>
    <property type="molecule type" value="Genomic_DNA"/>
</dbReference>
<evidence type="ECO:0000313" key="6">
    <source>
        <dbReference type="Proteomes" id="UP000663829"/>
    </source>
</evidence>
<feature type="compositionally biased region" description="Basic residues" evidence="1">
    <location>
        <begin position="273"/>
        <end position="286"/>
    </location>
</feature>
<evidence type="ECO:0000313" key="3">
    <source>
        <dbReference type="EMBL" id="CAF1232023.1"/>
    </source>
</evidence>
<proteinExistence type="predicted"/>
<dbReference type="Proteomes" id="UP000682733">
    <property type="component" value="Unassembled WGS sequence"/>
</dbReference>
<dbReference type="AlphaFoldDB" id="A0A814YKE8"/>
<evidence type="ECO:0000313" key="5">
    <source>
        <dbReference type="EMBL" id="CAF3994657.1"/>
    </source>
</evidence>
<dbReference type="Proteomes" id="UP000663829">
    <property type="component" value="Unassembled WGS sequence"/>
</dbReference>
<reference evidence="3" key="1">
    <citation type="submission" date="2021-02" db="EMBL/GenBank/DDBJ databases">
        <authorList>
            <person name="Nowell W R."/>
        </authorList>
    </citation>
    <scope>NUCLEOTIDE SEQUENCE</scope>
</reference>
<dbReference type="EMBL" id="CAJNOK010010282">
    <property type="protein sequence ID" value="CAF1111182.1"/>
    <property type="molecule type" value="Genomic_DNA"/>
</dbReference>
<evidence type="ECO:0000256" key="1">
    <source>
        <dbReference type="SAM" id="MobiDB-lite"/>
    </source>
</evidence>
<keyword evidence="6" id="KW-1185">Reference proteome</keyword>
<sequence length="423" mass="49061">MSSFSWSVKRDFKADRVLEKEVSKISPRFQECARAKDGKHDQSFDSAVSCTPLAKGYAQPCTIGDIWYLDRDINLNDLLVLCLSLEDHIMKHHSDVTLQTNLLQAFQKNKIIQGKLNERQKSYYIDFIKEMQAYDLKTKFNRELLYAWKKESYIRQLKKNLINYEHKRFGVRDSYYESQARSLQNLIDGKQQTVVIPPTEEKRRQDVNEKLQEFLKGHSQTTTHKPRLIQSATVVPMISTTNYIEKKDFESQSTPNMKIAEIPSKIHAQSATSRKKKASPKPHRPKTTNEMHHDKIKNDMNTSSVIGAGVQISASELVNDSQKTNTTPQGIEPLLAISETLQRQTYADLIAMRSVRRPRKNPTDLKMIYEARKRIYCANKRAYEYNVYQGKCGVQSYRHFEKITLTDDENDGDANKDRIRNKN</sequence>
<dbReference type="EMBL" id="CAJOBC010009710">
    <property type="protein sequence ID" value="CAF3994657.1"/>
    <property type="molecule type" value="Genomic_DNA"/>
</dbReference>
<evidence type="ECO:0000313" key="2">
    <source>
        <dbReference type="EMBL" id="CAF1111182.1"/>
    </source>
</evidence>
<protein>
    <submittedName>
        <fullName evidence="3">Uncharacterized protein</fullName>
    </submittedName>
</protein>
<dbReference type="OrthoDB" id="10006262at2759"/>
<evidence type="ECO:0000313" key="4">
    <source>
        <dbReference type="EMBL" id="CAF3878957.1"/>
    </source>
</evidence>
<organism evidence="3 6">
    <name type="scientific">Didymodactylos carnosus</name>
    <dbReference type="NCBI Taxonomy" id="1234261"/>
    <lineage>
        <taxon>Eukaryota</taxon>
        <taxon>Metazoa</taxon>
        <taxon>Spiralia</taxon>
        <taxon>Gnathifera</taxon>
        <taxon>Rotifera</taxon>
        <taxon>Eurotatoria</taxon>
        <taxon>Bdelloidea</taxon>
        <taxon>Philodinida</taxon>
        <taxon>Philodinidae</taxon>
        <taxon>Didymodactylos</taxon>
    </lineage>
</organism>
<accession>A0A814YKE8</accession>